<organism evidence="2 3">
    <name type="scientific">Ilex paraguariensis</name>
    <name type="common">yerba mate</name>
    <dbReference type="NCBI Taxonomy" id="185542"/>
    <lineage>
        <taxon>Eukaryota</taxon>
        <taxon>Viridiplantae</taxon>
        <taxon>Streptophyta</taxon>
        <taxon>Embryophyta</taxon>
        <taxon>Tracheophyta</taxon>
        <taxon>Spermatophyta</taxon>
        <taxon>Magnoliopsida</taxon>
        <taxon>eudicotyledons</taxon>
        <taxon>Gunneridae</taxon>
        <taxon>Pentapetalae</taxon>
        <taxon>asterids</taxon>
        <taxon>campanulids</taxon>
        <taxon>Aquifoliales</taxon>
        <taxon>Aquifoliaceae</taxon>
        <taxon>Ilex</taxon>
    </lineage>
</organism>
<feature type="non-terminal residue" evidence="2">
    <location>
        <position position="1"/>
    </location>
</feature>
<dbReference type="Gene3D" id="1.10.238.10">
    <property type="entry name" value="EF-hand"/>
    <property type="match status" value="1"/>
</dbReference>
<evidence type="ECO:0000313" key="3">
    <source>
        <dbReference type="Proteomes" id="UP001642360"/>
    </source>
</evidence>
<proteinExistence type="predicted"/>
<dbReference type="InterPro" id="IPR011992">
    <property type="entry name" value="EF-hand-dom_pair"/>
</dbReference>
<keyword evidence="3" id="KW-1185">Reference proteome</keyword>
<protein>
    <recommendedName>
        <fullName evidence="1">EF-hand domain-containing protein</fullName>
    </recommendedName>
</protein>
<dbReference type="AlphaFoldDB" id="A0ABC8U1T5"/>
<dbReference type="SUPFAM" id="SSF47473">
    <property type="entry name" value="EF-hand"/>
    <property type="match status" value="1"/>
</dbReference>
<dbReference type="EMBL" id="CAUOFW020006684">
    <property type="protein sequence ID" value="CAK9175718.1"/>
    <property type="molecule type" value="Genomic_DNA"/>
</dbReference>
<dbReference type="Proteomes" id="UP001642360">
    <property type="component" value="Unassembled WGS sequence"/>
</dbReference>
<gene>
    <name evidence="2" type="ORF">ILEXP_LOCUS45529</name>
</gene>
<reference evidence="2 3" key="1">
    <citation type="submission" date="2024-02" db="EMBL/GenBank/DDBJ databases">
        <authorList>
            <person name="Vignale AGUSTIN F."/>
            <person name="Sosa J E."/>
            <person name="Modenutti C."/>
        </authorList>
    </citation>
    <scope>NUCLEOTIDE SEQUENCE [LARGE SCALE GENOMIC DNA]</scope>
</reference>
<dbReference type="InterPro" id="IPR002048">
    <property type="entry name" value="EF_hand_dom"/>
</dbReference>
<name>A0ABC8U1T5_9AQUA</name>
<comment type="caution">
    <text evidence="2">The sequence shown here is derived from an EMBL/GenBank/DDBJ whole genome shotgun (WGS) entry which is preliminary data.</text>
</comment>
<dbReference type="PROSITE" id="PS50222">
    <property type="entry name" value="EF_HAND_2"/>
    <property type="match status" value="1"/>
</dbReference>
<accession>A0ABC8U1T5</accession>
<evidence type="ECO:0000313" key="2">
    <source>
        <dbReference type="EMBL" id="CAK9175718.1"/>
    </source>
</evidence>
<evidence type="ECO:0000259" key="1">
    <source>
        <dbReference type="PROSITE" id="PS50222"/>
    </source>
</evidence>
<sequence>SIFASLGNPATDEELQEMIKEVNSDDDGFIDLHEFIVLNTKGIDSDKVLGNFKDIFE</sequence>
<feature type="domain" description="EF-hand" evidence="1">
    <location>
        <begin position="10"/>
        <end position="45"/>
    </location>
</feature>